<dbReference type="GO" id="GO:0006749">
    <property type="term" value="P:glutathione metabolic process"/>
    <property type="evidence" value="ECO:0007669"/>
    <property type="project" value="TreeGrafter"/>
</dbReference>
<dbReference type="STRING" id="1219032.GCA_001515545_00696"/>
<dbReference type="GO" id="GO:0005829">
    <property type="term" value="C:cytosol"/>
    <property type="evidence" value="ECO:0007669"/>
    <property type="project" value="TreeGrafter"/>
</dbReference>
<dbReference type="PANTHER" id="PTHR11365">
    <property type="entry name" value="5-OXOPROLINASE RELATED"/>
    <property type="match status" value="1"/>
</dbReference>
<evidence type="ECO:0000313" key="2">
    <source>
        <dbReference type="EMBL" id="PEH90009.1"/>
    </source>
</evidence>
<proteinExistence type="predicted"/>
<dbReference type="PANTHER" id="PTHR11365:SF23">
    <property type="entry name" value="HYPOTHETICAL 5-OXOPROLINASE (EUROFUNG)-RELATED"/>
    <property type="match status" value="1"/>
</dbReference>
<dbReference type="AlphaFoldDB" id="A0A2A7UXC7"/>
<sequence>MSTTRPTHDNTADNAIFLEVFWTRVRSAVNEAAKLIVRTSFSTLSSEANDFAVVMTDSQGQTIAENAGAIPSFIGTLGNTVRAIIGAIGTQAMRDGDIYITNNPWIGTGHLNDVCLVKPIFHASQLVGFAATAGHVPDIGGKIRSVDARELFEEGFHIPPMHFLREGRADATLLSLLRTNVRTPEQTVGDIWCHASATELIARRVSDLLHEYRLTGVDDLAEALFSRSEQAMRAAIRALPDGEYRYGMDTDGFDERFRFEVTVRIADGTLTCDFTGSSPQQPRAVNCVLAYTHAMTAYAIKSLLLPDLANNQGLFRPIHTVAPEGSLLNPLSPAPVGGRSCTGHYVPTTIFGALFPLLPGRVMAGVGSPVWITNLTGRRANGKSFANVLFYNGGMGATYGKDGASVMSWPSNISPTPIEVAERDAPLRFMRKALIPDSGGTGQWRGGLGEEIQFVNQHEGPLNVVFLTERLKVAAPGLGGGDDGAPGAVWINGQPINSRTPQVLQPGDVVTLRTPGGGGYGPAAARSADAIARDRLLGYVSATALPSTAASAH</sequence>
<evidence type="ECO:0000259" key="1">
    <source>
        <dbReference type="Pfam" id="PF02538"/>
    </source>
</evidence>
<name>A0A2A7UXC7_COMTR</name>
<dbReference type="GO" id="GO:0017168">
    <property type="term" value="F:5-oxoprolinase (ATP-hydrolyzing) activity"/>
    <property type="evidence" value="ECO:0007669"/>
    <property type="project" value="TreeGrafter"/>
</dbReference>
<accession>A0A2A7UXC7</accession>
<protein>
    <submittedName>
        <fullName evidence="2">Hydantoinase</fullName>
    </submittedName>
</protein>
<dbReference type="Proteomes" id="UP000220246">
    <property type="component" value="Unassembled WGS sequence"/>
</dbReference>
<feature type="domain" description="Hydantoinase B/oxoprolinase" evidence="1">
    <location>
        <begin position="15"/>
        <end position="522"/>
    </location>
</feature>
<dbReference type="InterPro" id="IPR003692">
    <property type="entry name" value="Hydantoinase_B"/>
</dbReference>
<dbReference type="EMBL" id="PDEA01000001">
    <property type="protein sequence ID" value="PEH90009.1"/>
    <property type="molecule type" value="Genomic_DNA"/>
</dbReference>
<dbReference type="RefSeq" id="WP_066533523.1">
    <property type="nucleotide sequence ID" value="NZ_PDEA01000001.1"/>
</dbReference>
<gene>
    <name evidence="2" type="ORF">CRM82_16690</name>
</gene>
<comment type="caution">
    <text evidence="2">The sequence shown here is derived from an EMBL/GenBank/DDBJ whole genome shotgun (WGS) entry which is preliminary data.</text>
</comment>
<organism evidence="2 3">
    <name type="scientific">Comamonas terrigena</name>
    <dbReference type="NCBI Taxonomy" id="32013"/>
    <lineage>
        <taxon>Bacteria</taxon>
        <taxon>Pseudomonadati</taxon>
        <taxon>Pseudomonadota</taxon>
        <taxon>Betaproteobacteria</taxon>
        <taxon>Burkholderiales</taxon>
        <taxon>Comamonadaceae</taxon>
        <taxon>Comamonas</taxon>
    </lineage>
</organism>
<reference evidence="3" key="1">
    <citation type="submission" date="2017-09" db="EMBL/GenBank/DDBJ databases">
        <title>FDA dAtabase for Regulatory Grade micrObial Sequences (FDA-ARGOS): Supporting development and validation of Infectious Disease Dx tests.</title>
        <authorList>
            <person name="Minogue T."/>
            <person name="Wolcott M."/>
            <person name="Wasieloski L."/>
            <person name="Aguilar W."/>
            <person name="Moore D."/>
            <person name="Tallon L."/>
            <person name="Sadzewicz L."/>
            <person name="Ott S."/>
            <person name="Zhao X."/>
            <person name="Nagaraj S."/>
            <person name="Vavikolanu K."/>
            <person name="Aluvathingal J."/>
            <person name="Nadendla S."/>
            <person name="Sichtig H."/>
        </authorList>
    </citation>
    <scope>NUCLEOTIDE SEQUENCE [LARGE SCALE GENOMIC DNA]</scope>
    <source>
        <strain evidence="3">FDAARGOS_394</strain>
    </source>
</reference>
<evidence type="ECO:0000313" key="3">
    <source>
        <dbReference type="Proteomes" id="UP000220246"/>
    </source>
</evidence>
<dbReference type="Pfam" id="PF02538">
    <property type="entry name" value="Hydantoinase_B"/>
    <property type="match status" value="1"/>
</dbReference>
<keyword evidence="3" id="KW-1185">Reference proteome</keyword>
<dbReference type="OrthoDB" id="8612863at2"/>
<dbReference type="GeneID" id="80802255"/>
<dbReference type="InterPro" id="IPR045079">
    <property type="entry name" value="Oxoprolinase-like"/>
</dbReference>